<dbReference type="InterPro" id="IPR036249">
    <property type="entry name" value="Thioredoxin-like_sf"/>
</dbReference>
<feature type="chain" id="PRO_5043936488" evidence="1">
    <location>
        <begin position="33"/>
        <end position="171"/>
    </location>
</feature>
<comment type="caution">
    <text evidence="2">The sequence shown here is derived from an EMBL/GenBank/DDBJ whole genome shotgun (WGS) entry which is preliminary data.</text>
</comment>
<dbReference type="EMBL" id="JAUOQI010000004">
    <property type="protein sequence ID" value="MDO6577225.1"/>
    <property type="molecule type" value="Genomic_DNA"/>
</dbReference>
<dbReference type="CDD" id="cd02947">
    <property type="entry name" value="TRX_family"/>
    <property type="match status" value="1"/>
</dbReference>
<organism evidence="2 3">
    <name type="scientific">Alteromonas stellipolaris</name>
    <dbReference type="NCBI Taxonomy" id="233316"/>
    <lineage>
        <taxon>Bacteria</taxon>
        <taxon>Pseudomonadati</taxon>
        <taxon>Pseudomonadota</taxon>
        <taxon>Gammaproteobacteria</taxon>
        <taxon>Alteromonadales</taxon>
        <taxon>Alteromonadaceae</taxon>
        <taxon>Alteromonas/Salinimonas group</taxon>
        <taxon>Alteromonas</taxon>
    </lineage>
</organism>
<dbReference type="Gene3D" id="3.40.30.10">
    <property type="entry name" value="Glutaredoxin"/>
    <property type="match status" value="1"/>
</dbReference>
<keyword evidence="1" id="KW-0732">Signal</keyword>
<reference evidence="2" key="1">
    <citation type="submission" date="2023-07" db="EMBL/GenBank/DDBJ databases">
        <title>Genome content predicts the carbon catabolic preferences of heterotrophic bacteria.</title>
        <authorList>
            <person name="Gralka M."/>
        </authorList>
    </citation>
    <scope>NUCLEOTIDE SEQUENCE</scope>
    <source>
        <strain evidence="2">F2M12</strain>
    </source>
</reference>
<sequence>MFTYKFVSNVLKPLLKPVLTALIVLASANVLSADNIPDVVGEISGEALLAQHPAFMDEYKSYQPSDAEIEAVSALEDDTLLILFGAWCHDSEREVPRLLKTLDASGLNVPQFTLFAVDRKKSDPEGIAEKHALKYTPTFILMRDGEEIGRVVERAETSLTQDLQALAAAAE</sequence>
<evidence type="ECO:0000313" key="3">
    <source>
        <dbReference type="Proteomes" id="UP001170717"/>
    </source>
</evidence>
<evidence type="ECO:0000313" key="2">
    <source>
        <dbReference type="EMBL" id="MDO6577225.1"/>
    </source>
</evidence>
<evidence type="ECO:0000256" key="1">
    <source>
        <dbReference type="SAM" id="SignalP"/>
    </source>
</evidence>
<dbReference type="Proteomes" id="UP001170717">
    <property type="component" value="Unassembled WGS sequence"/>
</dbReference>
<dbReference type="SUPFAM" id="SSF52833">
    <property type="entry name" value="Thioredoxin-like"/>
    <property type="match status" value="1"/>
</dbReference>
<name>A0AAW7YXW9_9ALTE</name>
<gene>
    <name evidence="2" type="ORF">Q4527_07460</name>
</gene>
<protein>
    <submittedName>
        <fullName evidence="2">Thioredoxin family protein</fullName>
    </submittedName>
</protein>
<feature type="signal peptide" evidence="1">
    <location>
        <begin position="1"/>
        <end position="32"/>
    </location>
</feature>
<accession>A0AAW7YXW9</accession>
<dbReference type="RefSeq" id="WP_231701207.1">
    <property type="nucleotide sequence ID" value="NZ_CAXIBE010000001.1"/>
</dbReference>
<dbReference type="AlphaFoldDB" id="A0AAW7YXW9"/>
<proteinExistence type="predicted"/>
<dbReference type="GeneID" id="83258691"/>